<proteinExistence type="predicted"/>
<organism evidence="2 3">
    <name type="scientific">Helicovermis profundi</name>
    <dbReference type="NCBI Taxonomy" id="3065157"/>
    <lineage>
        <taxon>Bacteria</taxon>
        <taxon>Bacillati</taxon>
        <taxon>Bacillota</taxon>
        <taxon>Clostridia</taxon>
        <taxon>Helicovermis</taxon>
    </lineage>
</organism>
<dbReference type="AlphaFoldDB" id="A0AAU9EBV8"/>
<evidence type="ECO:0000313" key="2">
    <source>
        <dbReference type="EMBL" id="BEP28819.1"/>
    </source>
</evidence>
<dbReference type="InterPro" id="IPR056937">
    <property type="entry name" value="YqbQ/XkdQ"/>
</dbReference>
<accession>A0AAU9EBV8</accession>
<dbReference type="Proteomes" id="UP001321786">
    <property type="component" value="Chromosome"/>
</dbReference>
<gene>
    <name evidence="2" type="ORF">HLPR_11500</name>
</gene>
<dbReference type="Pfam" id="PF24032">
    <property type="entry name" value="YQBQ"/>
    <property type="match status" value="1"/>
</dbReference>
<name>A0AAU9EBV8_9FIRM</name>
<reference evidence="2 3" key="1">
    <citation type="submission" date="2023-08" db="EMBL/GenBank/DDBJ databases">
        <title>Helicovermis profunda gen. nov., sp. nov., a novel mesophilic, fermentative bacterium within the Bacillota from a deep-sea hydrothermal vent chimney.</title>
        <authorList>
            <person name="Miyazaki U."/>
            <person name="Mizutani D."/>
            <person name="Hashimoto Y."/>
            <person name="Tame A."/>
            <person name="Sawayama S."/>
            <person name="Miyazaki J."/>
            <person name="Takai K."/>
            <person name="Nakagawa S."/>
        </authorList>
    </citation>
    <scope>NUCLEOTIDE SEQUENCE [LARGE SCALE GENOMIC DNA]</scope>
    <source>
        <strain evidence="2 3">S502</strain>
    </source>
</reference>
<feature type="domain" description="YqbQ/XkdQ" evidence="1">
    <location>
        <begin position="25"/>
        <end position="322"/>
    </location>
</feature>
<dbReference type="RefSeq" id="WP_338537124.1">
    <property type="nucleotide sequence ID" value="NZ_AP028654.1"/>
</dbReference>
<dbReference type="KEGG" id="hprf:HLPR_11500"/>
<sequence length="325" mass="36731">MNFKLEYLRNKIRTDITKQSGNVGWTSDENLLSISFEFEFAKINDNKIVCGDIIYFDDLTLNTNVFTGIVTSISKGEYKDTVRCNDFAFYLNSSKTIIQFNEVPGTKALKSLFLKSKIEFNNIAEMNTIISMIYKDKYISEIISDILNQVYLETGKKYLIEMEGNKINIIEQSLIYIDEVCRLASNLPVFKIQNAIEKTATVNVSIENLRNSVIVTSKDSNDMEIIESIKDEISIKNYGLLQEIIEVDSKDESQARNIAKTVLNDLNKISEISSLTFIGNSNVKAGRLIKLNIENINLVGDFIVKSVNHKIASGAYTMMLNVEGV</sequence>
<dbReference type="EMBL" id="AP028654">
    <property type="protein sequence ID" value="BEP28819.1"/>
    <property type="molecule type" value="Genomic_DNA"/>
</dbReference>
<keyword evidence="3" id="KW-1185">Reference proteome</keyword>
<protein>
    <recommendedName>
        <fullName evidence="1">YqbQ/XkdQ domain-containing protein</fullName>
    </recommendedName>
</protein>
<evidence type="ECO:0000313" key="3">
    <source>
        <dbReference type="Proteomes" id="UP001321786"/>
    </source>
</evidence>
<evidence type="ECO:0000259" key="1">
    <source>
        <dbReference type="Pfam" id="PF24032"/>
    </source>
</evidence>